<proteinExistence type="predicted"/>
<accession>A0A443S305</accession>
<sequence>MQRAMAAEAEASREANATFIAAEGEKNASVVMKEAGDVMSQCPLSIQLRCLQTLNTVAANDNSTITFPLPIDLLFELFDVKENENEDADGLLSLIQ</sequence>
<evidence type="ECO:0000256" key="2">
    <source>
        <dbReference type="ARBA" id="ARBA00023136"/>
    </source>
</evidence>
<dbReference type="VEuPathDB" id="VectorBase:LDEU010136"/>
<evidence type="ECO:0000313" key="3">
    <source>
        <dbReference type="EMBL" id="RWS21905.1"/>
    </source>
</evidence>
<dbReference type="EMBL" id="NCKV01010402">
    <property type="protein sequence ID" value="RWS21905.1"/>
    <property type="molecule type" value="Genomic_DNA"/>
</dbReference>
<dbReference type="PANTHER" id="PTHR10264">
    <property type="entry name" value="BAND 7 PROTEIN-RELATED"/>
    <property type="match status" value="1"/>
</dbReference>
<evidence type="ECO:0000313" key="4">
    <source>
        <dbReference type="Proteomes" id="UP000288716"/>
    </source>
</evidence>
<reference evidence="3 4" key="1">
    <citation type="journal article" date="2018" name="Gigascience">
        <title>Genomes of trombidid mites reveal novel predicted allergens and laterally-transferred genes associated with secondary metabolism.</title>
        <authorList>
            <person name="Dong X."/>
            <person name="Chaisiri K."/>
            <person name="Xia D."/>
            <person name="Armstrong S.D."/>
            <person name="Fang Y."/>
            <person name="Donnelly M.J."/>
            <person name="Kadowaki T."/>
            <person name="McGarry J.W."/>
            <person name="Darby A.C."/>
            <person name="Makepeace B.L."/>
        </authorList>
    </citation>
    <scope>NUCLEOTIDE SEQUENCE [LARGE SCALE GENOMIC DNA]</scope>
    <source>
        <strain evidence="3">UoL-UT</strain>
    </source>
</reference>
<dbReference type="AlphaFoldDB" id="A0A443S305"/>
<dbReference type="GO" id="GO:0005886">
    <property type="term" value="C:plasma membrane"/>
    <property type="evidence" value="ECO:0007669"/>
    <property type="project" value="InterPro"/>
</dbReference>
<dbReference type="InterPro" id="IPR043202">
    <property type="entry name" value="Band-7_stomatin-like"/>
</dbReference>
<evidence type="ECO:0000256" key="1">
    <source>
        <dbReference type="ARBA" id="ARBA00004370"/>
    </source>
</evidence>
<keyword evidence="2" id="KW-0472">Membrane</keyword>
<keyword evidence="4" id="KW-1185">Reference proteome</keyword>
<protein>
    <submittedName>
        <fullName evidence="3">Uncharacterized protein</fullName>
    </submittedName>
</protein>
<comment type="subcellular location">
    <subcellularLocation>
        <location evidence="1">Membrane</location>
    </subcellularLocation>
</comment>
<name>A0A443S305_9ACAR</name>
<dbReference type="PRINTS" id="PR00721">
    <property type="entry name" value="STOMATIN"/>
</dbReference>
<gene>
    <name evidence="3" type="ORF">B4U80_07842</name>
</gene>
<dbReference type="PANTHER" id="PTHR10264:SF127">
    <property type="entry name" value="PODOCIN"/>
    <property type="match status" value="1"/>
</dbReference>
<organism evidence="3 4">
    <name type="scientific">Leptotrombidium deliense</name>
    <dbReference type="NCBI Taxonomy" id="299467"/>
    <lineage>
        <taxon>Eukaryota</taxon>
        <taxon>Metazoa</taxon>
        <taxon>Ecdysozoa</taxon>
        <taxon>Arthropoda</taxon>
        <taxon>Chelicerata</taxon>
        <taxon>Arachnida</taxon>
        <taxon>Acari</taxon>
        <taxon>Acariformes</taxon>
        <taxon>Trombidiformes</taxon>
        <taxon>Prostigmata</taxon>
        <taxon>Anystina</taxon>
        <taxon>Parasitengona</taxon>
        <taxon>Trombiculoidea</taxon>
        <taxon>Trombiculidae</taxon>
        <taxon>Leptotrombidium</taxon>
    </lineage>
</organism>
<dbReference type="Proteomes" id="UP000288716">
    <property type="component" value="Unassembled WGS sequence"/>
</dbReference>
<comment type="caution">
    <text evidence="3">The sequence shown here is derived from an EMBL/GenBank/DDBJ whole genome shotgun (WGS) entry which is preliminary data.</text>
</comment>
<dbReference type="InterPro" id="IPR001972">
    <property type="entry name" value="Stomatin_HflK_fam"/>
</dbReference>
<dbReference type="STRING" id="299467.A0A443S305"/>
<dbReference type="Gene3D" id="6.10.250.2090">
    <property type="match status" value="1"/>
</dbReference>
<dbReference type="OrthoDB" id="2105077at2759"/>